<protein>
    <submittedName>
        <fullName evidence="2">Uncharacterized protein</fullName>
    </submittedName>
</protein>
<evidence type="ECO:0000313" key="2">
    <source>
        <dbReference type="EMBL" id="KKB12130.1"/>
    </source>
</evidence>
<reference evidence="2 3" key="1">
    <citation type="submission" date="2015-03" db="EMBL/GenBank/DDBJ databases">
        <authorList>
            <person name="Hassan Y.I."/>
            <person name="Lepp D."/>
            <person name="Li X.-Z."/>
            <person name="Zhou T."/>
        </authorList>
    </citation>
    <scope>NUCLEOTIDE SEQUENCE [LARGE SCALE GENOMIC DNA]</scope>
    <source>
        <strain evidence="2 3">BD-c194</strain>
    </source>
</reference>
<name>A0A0F5FUA0_9HYPH</name>
<gene>
    <name evidence="2" type="ORF">VE25_08715</name>
</gene>
<dbReference type="STRING" id="443610.VE25_08715"/>
<organism evidence="2 3">
    <name type="scientific">Devosia geojensis</name>
    <dbReference type="NCBI Taxonomy" id="443610"/>
    <lineage>
        <taxon>Bacteria</taxon>
        <taxon>Pseudomonadati</taxon>
        <taxon>Pseudomonadota</taxon>
        <taxon>Alphaproteobacteria</taxon>
        <taxon>Hyphomicrobiales</taxon>
        <taxon>Devosiaceae</taxon>
        <taxon>Devosia</taxon>
    </lineage>
</organism>
<feature type="compositionally biased region" description="Polar residues" evidence="1">
    <location>
        <begin position="1"/>
        <end position="32"/>
    </location>
</feature>
<keyword evidence="3" id="KW-1185">Reference proteome</keyword>
<evidence type="ECO:0000313" key="3">
    <source>
        <dbReference type="Proteomes" id="UP000033632"/>
    </source>
</evidence>
<sequence length="103" mass="10156">MGLPSATQRLKVSRSARLSQRGLSTKTGSPASTKGRARSTCSKPLSVATITASTSPTTSSARATTLAILATAATCGASAGSSVQTWVTSTPGMPSVSGGCLPI</sequence>
<proteinExistence type="predicted"/>
<dbReference type="Proteomes" id="UP000033632">
    <property type="component" value="Unassembled WGS sequence"/>
</dbReference>
<dbReference type="EMBL" id="JZEX01000088">
    <property type="protein sequence ID" value="KKB12130.1"/>
    <property type="molecule type" value="Genomic_DNA"/>
</dbReference>
<dbReference type="AlphaFoldDB" id="A0A0F5FUA0"/>
<accession>A0A0F5FUA0</accession>
<evidence type="ECO:0000256" key="1">
    <source>
        <dbReference type="SAM" id="MobiDB-lite"/>
    </source>
</evidence>
<feature type="region of interest" description="Disordered" evidence="1">
    <location>
        <begin position="1"/>
        <end position="43"/>
    </location>
</feature>
<comment type="caution">
    <text evidence="2">The sequence shown here is derived from an EMBL/GenBank/DDBJ whole genome shotgun (WGS) entry which is preliminary data.</text>
</comment>